<dbReference type="EMBL" id="CP011366">
    <property type="protein sequence ID" value="AKG73420.1"/>
    <property type="molecule type" value="Genomic_DNA"/>
</dbReference>
<keyword evidence="4" id="KW-1185">Reference proteome</keyword>
<gene>
    <name evidence="2" type="ORF">AAT16_03810</name>
    <name evidence="3" type="ORF">SAMN05216235_1758</name>
</gene>
<proteinExistence type="predicted"/>
<evidence type="ECO:0000313" key="5">
    <source>
        <dbReference type="Proteomes" id="UP000183090"/>
    </source>
</evidence>
<dbReference type="Proteomes" id="UP000183090">
    <property type="component" value="Unassembled WGS sequence"/>
</dbReference>
<feature type="coiled-coil region" evidence="1">
    <location>
        <begin position="350"/>
        <end position="377"/>
    </location>
</feature>
<accession>A0A0F7D410</accession>
<name>A0A0F7D410_9STAP</name>
<organism evidence="3 5">
    <name type="scientific">Salinicoccus halodurans</name>
    <dbReference type="NCBI Taxonomy" id="407035"/>
    <lineage>
        <taxon>Bacteria</taxon>
        <taxon>Bacillati</taxon>
        <taxon>Bacillota</taxon>
        <taxon>Bacilli</taxon>
        <taxon>Bacillales</taxon>
        <taxon>Staphylococcaceae</taxon>
        <taxon>Salinicoccus</taxon>
    </lineage>
</organism>
<keyword evidence="1" id="KW-0175">Coiled coil</keyword>
<reference evidence="2 4" key="1">
    <citation type="journal article" date="2015" name="Int. J. Syst. Evol. Microbiol.">
        <title>Complete genome sequence of Salinicoccus halodurans H3B36, isolated from the Qaidam Basin in China.</title>
        <authorList>
            <person name="Jiang K."/>
            <person name="Xue Y."/>
            <person name="Ma Y."/>
        </authorList>
    </citation>
    <scope>NUCLEOTIDE SEQUENCE [LARGE SCALE GENOMIC DNA]</scope>
    <source>
        <strain evidence="2 4">H3B36</strain>
    </source>
</reference>
<evidence type="ECO:0000313" key="4">
    <source>
        <dbReference type="Proteomes" id="UP000034029"/>
    </source>
</evidence>
<reference evidence="4" key="2">
    <citation type="submission" date="2015-04" db="EMBL/GenBank/DDBJ databases">
        <title>Complete genome sequence of Salinicoccus halodurans strain H3B36, isolated from the Qaidam basin of China.</title>
        <authorList>
            <person name="Ma Y."/>
            <person name="Jiang K."/>
            <person name="Xue Y."/>
        </authorList>
    </citation>
    <scope>NUCLEOTIDE SEQUENCE [LARGE SCALE GENOMIC DNA]</scope>
    <source>
        <strain evidence="4">H3B36</strain>
    </source>
</reference>
<dbReference type="EMBL" id="FOTB01000004">
    <property type="protein sequence ID" value="SFK80952.1"/>
    <property type="molecule type" value="Genomic_DNA"/>
</dbReference>
<dbReference type="AlphaFoldDB" id="A0A0F7D410"/>
<evidence type="ECO:0000313" key="2">
    <source>
        <dbReference type="EMBL" id="AKG73420.1"/>
    </source>
</evidence>
<evidence type="ECO:0000256" key="1">
    <source>
        <dbReference type="SAM" id="Coils"/>
    </source>
</evidence>
<dbReference type="Proteomes" id="UP000034029">
    <property type="component" value="Chromosome"/>
</dbReference>
<dbReference type="RefSeq" id="WP_046789610.1">
    <property type="nucleotide sequence ID" value="NZ_CP011366.1"/>
</dbReference>
<dbReference type="OrthoDB" id="2390433at2"/>
<reference evidence="3 5" key="3">
    <citation type="submission" date="2016-10" db="EMBL/GenBank/DDBJ databases">
        <authorList>
            <person name="Varghese N."/>
            <person name="Submissions S."/>
        </authorList>
    </citation>
    <scope>NUCLEOTIDE SEQUENCE [LARGE SCALE GENOMIC DNA]</scope>
    <source>
        <strain evidence="3 5">CGMCC 1.6501</strain>
    </source>
</reference>
<protein>
    <submittedName>
        <fullName evidence="3">Uncharacterized protein</fullName>
    </submittedName>
</protein>
<sequence length="492" mass="58524">MLNRFEVSQNINEDYTYSYQFEDNLVFNYQHEHIFNIVNKNDMTIACYGYCFDTREPKTTTLATLDEVLEQNNFEEDIKYLNGHYILLYNISGEWKLSTDAVSITPVYVDSEKKLVFSSSDEEEVVSLNSNIELNLKDFTFTRMEKPTNKLADERIERIILDAVKNQYKYFEDKDLTINFRRNKMNKALISILYRALRDKALNLRQKDEISLKVGKWLERDYQMHLMEQEEPSSDYICNVHLMDYQAYRNNEVDLSEDELEQFREEGLLKDEETTKWCNIEYNLKNNLKYRQEDKPQLIFDPFNVRIIQECIYHYDDIKTFNPLNRIIKILHPIIDFYDFASGMTLSQKYDRLLASNKKLKEEARNSIKNFEFIQEAKEEGIKLSNNLGGQLQEKGITVYPASIQISKDDIFEIEYTKKGHGLVLLETFFDNPKNAHRIKIELNEEVFNINEFMDGKFINVESTLRLKMYYERDYNAASWQKAGRIMIKEID</sequence>
<evidence type="ECO:0000313" key="3">
    <source>
        <dbReference type="EMBL" id="SFK80952.1"/>
    </source>
</evidence>
<dbReference type="KEGG" id="shv:AAT16_03810"/>